<keyword evidence="3" id="KW-0813">Transport</keyword>
<dbReference type="FunFam" id="3.10.450.50:FF:000005">
    <property type="entry name" value="Nuclear transport factor 2"/>
    <property type="match status" value="1"/>
</dbReference>
<dbReference type="InterPro" id="IPR032710">
    <property type="entry name" value="NTF2-like_dom_sf"/>
</dbReference>
<proteinExistence type="predicted"/>
<keyword evidence="1 3" id="KW-0963">Cytoplasm</keyword>
<comment type="caution">
    <text evidence="5">The sequence shown here is derived from an EMBL/GenBank/DDBJ whole genome shotgun (WGS) entry which is preliminary data.</text>
</comment>
<dbReference type="CDD" id="cd00780">
    <property type="entry name" value="NTF2"/>
    <property type="match status" value="1"/>
</dbReference>
<dbReference type="Gene3D" id="3.10.450.50">
    <property type="match status" value="1"/>
</dbReference>
<dbReference type="EMBL" id="LSSL01004038">
    <property type="protein sequence ID" value="OLY79853.1"/>
    <property type="molecule type" value="Genomic_DNA"/>
</dbReference>
<comment type="function">
    <text evidence="3">Has a role in nuclear-cytoplasmic transport of proteins and mRNAs.</text>
</comment>
<evidence type="ECO:0000313" key="5">
    <source>
        <dbReference type="EMBL" id="OLY79853.1"/>
    </source>
</evidence>
<keyword evidence="3" id="KW-0653">Protein transport</keyword>
<evidence type="ECO:0000259" key="4">
    <source>
        <dbReference type="PROSITE" id="PS50177"/>
    </source>
</evidence>
<keyword evidence="6" id="KW-1185">Reference proteome</keyword>
<accession>A0A1R0GSI0</accession>
<dbReference type="InterPro" id="IPR002075">
    <property type="entry name" value="NTF2_dom"/>
</dbReference>
<gene>
    <name evidence="5" type="ORF">AYI68_g6067</name>
</gene>
<dbReference type="PANTHER" id="PTHR12612">
    <property type="entry name" value="NUCLEAR TRANSPORT FACTOR 2"/>
    <property type="match status" value="1"/>
</dbReference>
<dbReference type="InterPro" id="IPR018222">
    <property type="entry name" value="Nuclear_transport_factor_2_euk"/>
</dbReference>
<reference evidence="5 6" key="1">
    <citation type="journal article" date="2016" name="Mol. Biol. Evol.">
        <title>Genome-Wide Survey of Gut Fungi (Harpellales) Reveals the First Horizontally Transferred Ubiquitin Gene from a Mosquito Host.</title>
        <authorList>
            <person name="Wang Y."/>
            <person name="White M.M."/>
            <person name="Kvist S."/>
            <person name="Moncalvo J.M."/>
        </authorList>
    </citation>
    <scope>NUCLEOTIDE SEQUENCE [LARGE SCALE GENOMIC DNA]</scope>
    <source>
        <strain evidence="5 6">ALG-7-W6</strain>
    </source>
</reference>
<dbReference type="Pfam" id="PF02136">
    <property type="entry name" value="NTF2"/>
    <property type="match status" value="1"/>
</dbReference>
<evidence type="ECO:0000256" key="1">
    <source>
        <dbReference type="ARBA" id="ARBA00022490"/>
    </source>
</evidence>
<dbReference type="PROSITE" id="PS50177">
    <property type="entry name" value="NTF2_DOMAIN"/>
    <property type="match status" value="1"/>
</dbReference>
<name>A0A1R0GSI0_9FUNG</name>
<keyword evidence="3" id="KW-0539">Nucleus</keyword>
<dbReference type="AlphaFoldDB" id="A0A1R0GSI0"/>
<dbReference type="Proteomes" id="UP000187455">
    <property type="component" value="Unassembled WGS sequence"/>
</dbReference>
<dbReference type="InterPro" id="IPR045875">
    <property type="entry name" value="NTF2"/>
</dbReference>
<dbReference type="GO" id="GO:0005737">
    <property type="term" value="C:cytoplasm"/>
    <property type="evidence" value="ECO:0007669"/>
    <property type="project" value="UniProtKB-SubCell"/>
</dbReference>
<evidence type="ECO:0000256" key="3">
    <source>
        <dbReference type="RuleBase" id="RU369002"/>
    </source>
</evidence>
<dbReference type="OrthoDB" id="6507044at2759"/>
<protein>
    <recommendedName>
        <fullName evidence="2 3">Nuclear transport factor 2</fullName>
        <shortName evidence="3">NTF-2</shortName>
    </recommendedName>
</protein>
<organism evidence="5 6">
    <name type="scientific">Smittium mucronatum</name>
    <dbReference type="NCBI Taxonomy" id="133383"/>
    <lineage>
        <taxon>Eukaryota</taxon>
        <taxon>Fungi</taxon>
        <taxon>Fungi incertae sedis</taxon>
        <taxon>Zoopagomycota</taxon>
        <taxon>Kickxellomycotina</taxon>
        <taxon>Harpellomycetes</taxon>
        <taxon>Harpellales</taxon>
        <taxon>Legeriomycetaceae</taxon>
        <taxon>Smittium</taxon>
    </lineage>
</organism>
<dbReference type="GO" id="GO:0051028">
    <property type="term" value="P:mRNA transport"/>
    <property type="evidence" value="ECO:0007669"/>
    <property type="project" value="UniProtKB-UniRule"/>
</dbReference>
<dbReference type="STRING" id="133383.A0A1R0GSI0"/>
<sequence length="121" mass="13908">MEQVAKQFVEFYYASFDSNRNGLSPLYRDNSMLTFEGQQFLGVSNITEKLVSLPFQRVVHKVTTYDVQPSSANNSTLMVLVTGLLFIDEEKNPQNFSQMFNLANDNGSWFVQNDVFRLNYA</sequence>
<dbReference type="GO" id="GO:0006606">
    <property type="term" value="P:protein import into nucleus"/>
    <property type="evidence" value="ECO:0007669"/>
    <property type="project" value="UniProtKB-ARBA"/>
</dbReference>
<dbReference type="GO" id="GO:0005635">
    <property type="term" value="C:nuclear envelope"/>
    <property type="evidence" value="ECO:0007669"/>
    <property type="project" value="UniProtKB-ARBA"/>
</dbReference>
<evidence type="ECO:0000313" key="6">
    <source>
        <dbReference type="Proteomes" id="UP000187455"/>
    </source>
</evidence>
<feature type="domain" description="NTF2" evidence="4">
    <location>
        <begin position="4"/>
        <end position="118"/>
    </location>
</feature>
<evidence type="ECO:0000256" key="2">
    <source>
        <dbReference type="ARBA" id="ARBA00026247"/>
    </source>
</evidence>
<dbReference type="SUPFAM" id="SSF54427">
    <property type="entry name" value="NTF2-like"/>
    <property type="match status" value="1"/>
</dbReference>
<comment type="subcellular location">
    <subcellularLocation>
        <location evidence="3">Cytoplasm</location>
    </subcellularLocation>
    <subcellularLocation>
        <location evidence="3">Nucleus</location>
    </subcellularLocation>
</comment>